<dbReference type="AlphaFoldDB" id="A0A9Q0RA07"/>
<feature type="region of interest" description="Disordered" evidence="1">
    <location>
        <begin position="189"/>
        <end position="228"/>
    </location>
</feature>
<dbReference type="Proteomes" id="UP001149090">
    <property type="component" value="Unassembled WGS sequence"/>
</dbReference>
<dbReference type="InterPro" id="IPR044688">
    <property type="entry name" value="SCI-1-like"/>
</dbReference>
<dbReference type="OrthoDB" id="2139939at2759"/>
<sequence>MESKDINKHHRNENKHRHKHKNEKQKKHKHSKSKSKSKSKNKDKNEHKHKKHKHSKSKSKSKSKSNSNLNLNLKLLNQIPENFVPISKENYFNKHDEFAMWLKQEKNIFFDDESSKKTHKLFEEFVEEWNSRKLDPIYYSQIDPLILRGQRTSHKWNIKEDPKLKSGEFDNIVEQVKYQSNLTWDEITGKKPNTKRNDEFNRKNRFEETNKKFESNTQSNQKNLSESDRIFAEEEQRIQQSYLNRMNRKKYTEQKKVELEELVPKKTGIERTRELKKIKSEYTRKREDSPEFDDNFIFGQDNFNSMLQKRKVQEVERKKQKEEDLAAKVLEYQQQEKEKVNSLLESLGLKPDHFK</sequence>
<gene>
    <name evidence="2" type="ORF">M0811_01624</name>
</gene>
<dbReference type="EMBL" id="JAPDFW010000081">
    <property type="protein sequence ID" value="KAJ5072609.1"/>
    <property type="molecule type" value="Genomic_DNA"/>
</dbReference>
<dbReference type="PANTHER" id="PTHR34117:SF1">
    <property type="entry name" value="STYLE CELL-CYCLE INHIBITOR 1"/>
    <property type="match status" value="1"/>
</dbReference>
<accession>A0A9Q0RA07</accession>
<feature type="compositionally biased region" description="Basic and acidic residues" evidence="1">
    <location>
        <begin position="195"/>
        <end position="214"/>
    </location>
</feature>
<feature type="compositionally biased region" description="Polar residues" evidence="1">
    <location>
        <begin position="215"/>
        <end position="224"/>
    </location>
</feature>
<proteinExistence type="predicted"/>
<dbReference type="PANTHER" id="PTHR34117">
    <property type="entry name" value="STYLE CELL-CYCLE INHIBITOR 1"/>
    <property type="match status" value="1"/>
</dbReference>
<reference evidence="2" key="1">
    <citation type="submission" date="2022-10" db="EMBL/GenBank/DDBJ databases">
        <title>Novel sulphate-reducing endosymbionts in the free-living metamonad Anaeramoeba.</title>
        <authorList>
            <person name="Jerlstrom-Hultqvist J."/>
            <person name="Cepicka I."/>
            <person name="Gallot-Lavallee L."/>
            <person name="Salas-Leiva D."/>
            <person name="Curtis B.A."/>
            <person name="Zahonova K."/>
            <person name="Pipaliya S."/>
            <person name="Dacks J."/>
            <person name="Roger A.J."/>
        </authorList>
    </citation>
    <scope>NUCLEOTIDE SEQUENCE</scope>
    <source>
        <strain evidence="2">BMAN</strain>
    </source>
</reference>
<feature type="compositionally biased region" description="Basic residues" evidence="1">
    <location>
        <begin position="47"/>
        <end position="63"/>
    </location>
</feature>
<name>A0A9Q0RA07_ANAIG</name>
<protein>
    <submittedName>
        <fullName evidence="2">Style cell-cycle inhibitor 1</fullName>
    </submittedName>
</protein>
<feature type="region of interest" description="Disordered" evidence="1">
    <location>
        <begin position="1"/>
        <end position="68"/>
    </location>
</feature>
<comment type="caution">
    <text evidence="2">The sequence shown here is derived from an EMBL/GenBank/DDBJ whole genome shotgun (WGS) entry which is preliminary data.</text>
</comment>
<evidence type="ECO:0000313" key="3">
    <source>
        <dbReference type="Proteomes" id="UP001149090"/>
    </source>
</evidence>
<keyword evidence="3" id="KW-1185">Reference proteome</keyword>
<evidence type="ECO:0000256" key="1">
    <source>
        <dbReference type="SAM" id="MobiDB-lite"/>
    </source>
</evidence>
<organism evidence="2 3">
    <name type="scientific">Anaeramoeba ignava</name>
    <name type="common">Anaerobic marine amoeba</name>
    <dbReference type="NCBI Taxonomy" id="1746090"/>
    <lineage>
        <taxon>Eukaryota</taxon>
        <taxon>Metamonada</taxon>
        <taxon>Anaeramoebidae</taxon>
        <taxon>Anaeramoeba</taxon>
    </lineage>
</organism>
<dbReference type="OMA" id="MFAMYLD"/>
<feature type="compositionally biased region" description="Basic residues" evidence="1">
    <location>
        <begin position="7"/>
        <end position="39"/>
    </location>
</feature>
<evidence type="ECO:0000313" key="2">
    <source>
        <dbReference type="EMBL" id="KAJ5072609.1"/>
    </source>
</evidence>